<reference evidence="2 3" key="1">
    <citation type="submission" date="2019-04" db="EMBL/GenBank/DDBJ databases">
        <title>Friends and foes A comparative genomics study of 23 Aspergillus species from section Flavi.</title>
        <authorList>
            <consortium name="DOE Joint Genome Institute"/>
            <person name="Kjaerbolling I."/>
            <person name="Vesth T."/>
            <person name="Frisvad J.C."/>
            <person name="Nybo J.L."/>
            <person name="Theobald S."/>
            <person name="Kildgaard S."/>
            <person name="Isbrandt T."/>
            <person name="Kuo A."/>
            <person name="Sato A."/>
            <person name="Lyhne E.K."/>
            <person name="Kogle M.E."/>
            <person name="Wiebenga A."/>
            <person name="Kun R.S."/>
            <person name="Lubbers R.J."/>
            <person name="Makela M.R."/>
            <person name="Barry K."/>
            <person name="Chovatia M."/>
            <person name="Clum A."/>
            <person name="Daum C."/>
            <person name="Haridas S."/>
            <person name="He G."/>
            <person name="LaButti K."/>
            <person name="Lipzen A."/>
            <person name="Mondo S."/>
            <person name="Riley R."/>
            <person name="Salamov A."/>
            <person name="Simmons B.A."/>
            <person name="Magnuson J.K."/>
            <person name="Henrissat B."/>
            <person name="Mortensen U.H."/>
            <person name="Larsen T.O."/>
            <person name="Devries R.P."/>
            <person name="Grigoriev I.V."/>
            <person name="Machida M."/>
            <person name="Baker S.E."/>
            <person name="Andersen M.R."/>
        </authorList>
    </citation>
    <scope>NUCLEOTIDE SEQUENCE [LARGE SCALE GENOMIC DNA]</scope>
    <source>
        <strain evidence="2 3">CBS 117626</strain>
    </source>
</reference>
<accession>A0A5N6V209</accession>
<evidence type="ECO:0000256" key="1">
    <source>
        <dbReference type="SAM" id="Phobius"/>
    </source>
</evidence>
<dbReference type="InterPro" id="IPR027417">
    <property type="entry name" value="P-loop_NTPase"/>
</dbReference>
<dbReference type="PANTHER" id="PTHR36978:SF4">
    <property type="entry name" value="P-LOOP CONTAINING NUCLEOSIDE TRIPHOSPHATE HYDROLASE PROTEIN"/>
    <property type="match status" value="1"/>
</dbReference>
<dbReference type="AlphaFoldDB" id="A0A5N6V209"/>
<keyword evidence="1" id="KW-0812">Transmembrane</keyword>
<dbReference type="Proteomes" id="UP000326950">
    <property type="component" value="Unassembled WGS sequence"/>
</dbReference>
<evidence type="ECO:0000313" key="3">
    <source>
        <dbReference type="Proteomes" id="UP000326950"/>
    </source>
</evidence>
<keyword evidence="1" id="KW-0472">Membrane</keyword>
<dbReference type="OrthoDB" id="408152at2759"/>
<keyword evidence="3" id="KW-1185">Reference proteome</keyword>
<proteinExistence type="predicted"/>
<dbReference type="SUPFAM" id="SSF52540">
    <property type="entry name" value="P-loop containing nucleoside triphosphate hydrolases"/>
    <property type="match status" value="1"/>
</dbReference>
<keyword evidence="1" id="KW-1133">Transmembrane helix</keyword>
<dbReference type="PANTHER" id="PTHR36978">
    <property type="entry name" value="P-LOOP CONTAINING NUCLEOTIDE TRIPHOSPHATE HYDROLASE"/>
    <property type="match status" value="1"/>
</dbReference>
<organism evidence="2 3">
    <name type="scientific">Aspergillus tamarii</name>
    <dbReference type="NCBI Taxonomy" id="41984"/>
    <lineage>
        <taxon>Eukaryota</taxon>
        <taxon>Fungi</taxon>
        <taxon>Dikarya</taxon>
        <taxon>Ascomycota</taxon>
        <taxon>Pezizomycotina</taxon>
        <taxon>Eurotiomycetes</taxon>
        <taxon>Eurotiomycetidae</taxon>
        <taxon>Eurotiales</taxon>
        <taxon>Aspergillaceae</taxon>
        <taxon>Aspergillus</taxon>
        <taxon>Aspergillus subgen. Circumdati</taxon>
    </lineage>
</organism>
<name>A0A5N6V209_ASPTM</name>
<dbReference type="Gene3D" id="3.40.50.300">
    <property type="entry name" value="P-loop containing nucleotide triphosphate hydrolases"/>
    <property type="match status" value="1"/>
</dbReference>
<evidence type="ECO:0000313" key="2">
    <source>
        <dbReference type="EMBL" id="KAE8164081.1"/>
    </source>
</evidence>
<evidence type="ECO:0008006" key="4">
    <source>
        <dbReference type="Google" id="ProtNLM"/>
    </source>
</evidence>
<dbReference type="Pfam" id="PF17784">
    <property type="entry name" value="Sulfotransfer_4"/>
    <property type="match status" value="1"/>
</dbReference>
<gene>
    <name evidence="2" type="ORF">BDV40DRAFT_298796</name>
</gene>
<dbReference type="InterPro" id="IPR040632">
    <property type="entry name" value="Sulfotransfer_4"/>
</dbReference>
<dbReference type="EMBL" id="ML738611">
    <property type="protein sequence ID" value="KAE8164081.1"/>
    <property type="molecule type" value="Genomic_DNA"/>
</dbReference>
<protein>
    <recommendedName>
        <fullName evidence="4">Efflux pump antibiotic resistance protein</fullName>
    </recommendedName>
</protein>
<sequence length="281" mass="32598">MATLQERHPELFRPVNNKPPRGMKRTVPLECLCLGFNRTGTASMCNALEILGLPCWHSTQFMSTRFGDLEMWQEAVDRKFFGGPGPKFGRQEFDQLLHDFGAISSDTPAIAFADDLIEAYPEAKVVLVERDIDSWYESWMKSVIKNTYDPFVTVIYHIDRFFTHPIGRIHKTTLQGWLGISSPEDARRKSKAKYRQHYELVRSITPKDRLLEYKLSDGWEPLCEFLEKPVPDQPFPHLNEKKWLDEKVQLVLSHGLKRFAWKVFLYFLAPLTLAGLIYSAM</sequence>
<feature type="transmembrane region" description="Helical" evidence="1">
    <location>
        <begin position="259"/>
        <end position="280"/>
    </location>
</feature>